<keyword evidence="3" id="KW-1185">Reference proteome</keyword>
<dbReference type="Pfam" id="PF13610">
    <property type="entry name" value="DDE_Tnp_IS240"/>
    <property type="match status" value="1"/>
</dbReference>
<evidence type="ECO:0000313" key="3">
    <source>
        <dbReference type="Proteomes" id="UP000001596"/>
    </source>
</evidence>
<evidence type="ECO:0000313" key="2">
    <source>
        <dbReference type="EMBL" id="ACM39946.1"/>
    </source>
</evidence>
<proteinExistence type="predicted"/>
<reference evidence="2 3" key="1">
    <citation type="journal article" date="2009" name="J. Bacteriol.">
        <title>Genome sequences of three Agrobacterium biovars help elucidate the evolution of multichromosome genomes in bacteria.</title>
        <authorList>
            <person name="Slater S.C."/>
            <person name="Goldman B.S."/>
            <person name="Goodner B."/>
            <person name="Setubal J.C."/>
            <person name="Farrand S.K."/>
            <person name="Nester E.W."/>
            <person name="Burr T.J."/>
            <person name="Banta L."/>
            <person name="Dickerman A.W."/>
            <person name="Paulsen I."/>
            <person name="Otten L."/>
            <person name="Suen G."/>
            <person name="Welch R."/>
            <person name="Almeida N.F."/>
            <person name="Arnold F."/>
            <person name="Burton O.T."/>
            <person name="Du Z."/>
            <person name="Ewing A."/>
            <person name="Godsy E."/>
            <person name="Heisel S."/>
            <person name="Houmiel K.L."/>
            <person name="Jhaveri J."/>
            <person name="Lu J."/>
            <person name="Miller N.M."/>
            <person name="Norton S."/>
            <person name="Chen Q."/>
            <person name="Phoolcharoen W."/>
            <person name="Ohlin V."/>
            <person name="Ondrusek D."/>
            <person name="Pride N."/>
            <person name="Stricklin S.L."/>
            <person name="Sun J."/>
            <person name="Wheeler C."/>
            <person name="Wilson L."/>
            <person name="Zhu H."/>
            <person name="Wood D.W."/>
        </authorList>
    </citation>
    <scope>NUCLEOTIDE SEQUENCE [LARGE SCALE GENOMIC DNA]</scope>
    <source>
        <strain evidence="3">S4 / ATCC BAA-846</strain>
        <plasmid evidence="2 3">pAtS4e</plasmid>
    </source>
</reference>
<dbReference type="InterPro" id="IPR032874">
    <property type="entry name" value="DDE_dom"/>
</dbReference>
<dbReference type="AlphaFoldDB" id="B9K4Z8"/>
<sequence length="50" mass="5754">MKVRNSRAYLYRAVDKLRNTIDFYLSPTRTAKTANRFLGNDLVLALPDHG</sequence>
<keyword evidence="2" id="KW-0614">Plasmid</keyword>
<protein>
    <submittedName>
        <fullName evidence="2">Truncated Tnp</fullName>
    </submittedName>
</protein>
<dbReference type="eggNOG" id="COG3316">
    <property type="taxonomic scope" value="Bacteria"/>
</dbReference>
<dbReference type="KEGG" id="avi:Avi_7264"/>
<organism evidence="2 3">
    <name type="scientific">Allorhizobium ampelinum (strain ATCC BAA-846 / DSM 112012 / S4)</name>
    <name type="common">Agrobacterium vitis (strain S4)</name>
    <dbReference type="NCBI Taxonomy" id="311402"/>
    <lineage>
        <taxon>Bacteria</taxon>
        <taxon>Pseudomonadati</taxon>
        <taxon>Pseudomonadota</taxon>
        <taxon>Alphaproteobacteria</taxon>
        <taxon>Hyphomicrobiales</taxon>
        <taxon>Rhizobiaceae</taxon>
        <taxon>Rhizobium/Agrobacterium group</taxon>
        <taxon>Allorhizobium</taxon>
        <taxon>Allorhizobium ampelinum</taxon>
    </lineage>
</organism>
<name>B9K4Z8_ALLAM</name>
<evidence type="ECO:0000259" key="1">
    <source>
        <dbReference type="Pfam" id="PF13610"/>
    </source>
</evidence>
<accession>B9K4Z8</accession>
<dbReference type="EMBL" id="CP000638">
    <property type="protein sequence ID" value="ACM39946.1"/>
    <property type="molecule type" value="Genomic_DNA"/>
</dbReference>
<gene>
    <name evidence="2" type="ordered locus">Avi_7264</name>
</gene>
<feature type="domain" description="DDE" evidence="1">
    <location>
        <begin position="1"/>
        <end position="38"/>
    </location>
</feature>
<dbReference type="Proteomes" id="UP000001596">
    <property type="component" value="Plasmid pAtS4e"/>
</dbReference>
<dbReference type="HOGENOM" id="CLU_3113781_0_0_5"/>
<geneLocation type="plasmid" evidence="2 3">
    <name>pAtS4e</name>
</geneLocation>